<evidence type="ECO:0000313" key="4">
    <source>
        <dbReference type="Proteomes" id="UP000694890"/>
    </source>
</evidence>
<feature type="region of interest" description="Disordered" evidence="1">
    <location>
        <begin position="389"/>
        <end position="433"/>
    </location>
</feature>
<dbReference type="GO" id="GO:0031023">
    <property type="term" value="P:microtubule organizing center organization"/>
    <property type="evidence" value="ECO:0007669"/>
    <property type="project" value="TreeGrafter"/>
</dbReference>
<feature type="compositionally biased region" description="Pro residues" evidence="1">
    <location>
        <begin position="599"/>
        <end position="616"/>
    </location>
</feature>
<feature type="compositionally biased region" description="Low complexity" evidence="1">
    <location>
        <begin position="985"/>
        <end position="995"/>
    </location>
</feature>
<evidence type="ECO:0000259" key="2">
    <source>
        <dbReference type="Pfam" id="PF15253"/>
    </source>
</evidence>
<feature type="region of interest" description="Disordered" evidence="1">
    <location>
        <begin position="974"/>
        <end position="995"/>
    </location>
</feature>
<accession>A0AAJ7PCR0</accession>
<feature type="compositionally biased region" description="Basic residues" evidence="1">
    <location>
        <begin position="534"/>
        <end position="543"/>
    </location>
</feature>
<dbReference type="CTD" id="6491"/>
<proteinExistence type="predicted"/>
<organism evidence="4 5">
    <name type="scientific">Lates calcarifer</name>
    <name type="common">Barramundi</name>
    <name type="synonym">Holocentrus calcarifer</name>
    <dbReference type="NCBI Taxonomy" id="8187"/>
    <lineage>
        <taxon>Eukaryota</taxon>
        <taxon>Metazoa</taxon>
        <taxon>Chordata</taxon>
        <taxon>Craniata</taxon>
        <taxon>Vertebrata</taxon>
        <taxon>Euteleostomi</taxon>
        <taxon>Actinopterygii</taxon>
        <taxon>Neopterygii</taxon>
        <taxon>Teleostei</taxon>
        <taxon>Neoteleostei</taxon>
        <taxon>Acanthomorphata</taxon>
        <taxon>Carangaria</taxon>
        <taxon>Carangaria incertae sedis</taxon>
        <taxon>Centropomidae</taxon>
        <taxon>Lates</taxon>
    </lineage>
</organism>
<feature type="region of interest" description="Disordered" evidence="1">
    <location>
        <begin position="833"/>
        <end position="883"/>
    </location>
</feature>
<dbReference type="InterPro" id="IPR057731">
    <property type="entry name" value="STIL_N"/>
</dbReference>
<feature type="region of interest" description="Disordered" evidence="1">
    <location>
        <begin position="527"/>
        <end position="616"/>
    </location>
</feature>
<feature type="compositionally biased region" description="Pro residues" evidence="1">
    <location>
        <begin position="744"/>
        <end position="753"/>
    </location>
</feature>
<feature type="compositionally biased region" description="Low complexity" evidence="1">
    <location>
        <begin position="754"/>
        <end position="770"/>
    </location>
</feature>
<dbReference type="Pfam" id="PF15253">
    <property type="entry name" value="STIL_N"/>
    <property type="match status" value="1"/>
</dbReference>
<dbReference type="RefSeq" id="XP_018517828.1">
    <property type="nucleotide sequence ID" value="XM_018662312.2"/>
</dbReference>
<dbReference type="GO" id="GO:0007052">
    <property type="term" value="P:mitotic spindle organization"/>
    <property type="evidence" value="ECO:0007669"/>
    <property type="project" value="TreeGrafter"/>
</dbReference>
<evidence type="ECO:0000259" key="3">
    <source>
        <dbReference type="Pfam" id="PF25775"/>
    </source>
</evidence>
<dbReference type="PANTHER" id="PTHR15128">
    <property type="entry name" value="TAL1 SCL INTERRUPTING LOCUS"/>
    <property type="match status" value="1"/>
</dbReference>
<evidence type="ECO:0000256" key="1">
    <source>
        <dbReference type="SAM" id="MobiDB-lite"/>
    </source>
</evidence>
<feature type="domain" description="STIL coiled coil region" evidence="3">
    <location>
        <begin position="672"/>
        <end position="699"/>
    </location>
</feature>
<feature type="region of interest" description="Disordered" evidence="1">
    <location>
        <begin position="739"/>
        <end position="788"/>
    </location>
</feature>
<dbReference type="GeneID" id="108873986"/>
<feature type="domain" description="STIL N-terminal" evidence="2">
    <location>
        <begin position="45"/>
        <end position="390"/>
    </location>
</feature>
<feature type="region of interest" description="Disordered" evidence="1">
    <location>
        <begin position="446"/>
        <end position="505"/>
    </location>
</feature>
<dbReference type="KEGG" id="lcf:108873986"/>
<dbReference type="GO" id="GO:0007224">
    <property type="term" value="P:smoothened signaling pathway"/>
    <property type="evidence" value="ECO:0007669"/>
    <property type="project" value="TreeGrafter"/>
</dbReference>
<feature type="compositionally biased region" description="Polar residues" evidence="1">
    <location>
        <begin position="1073"/>
        <end position="1088"/>
    </location>
</feature>
<dbReference type="InterPro" id="IPR057655">
    <property type="entry name" value="STIL_CC"/>
</dbReference>
<feature type="compositionally biased region" description="Low complexity" evidence="1">
    <location>
        <begin position="544"/>
        <end position="565"/>
    </location>
</feature>
<gene>
    <name evidence="5" type="primary">stil</name>
</gene>
<sequence length="1108" mass="119140">MSCPVNLQALPSGVFEEVLTPENVRGRTSSNSLTPLSFPKSRSALWDSSPAGEKLRLQLCSHRKPRLVLLEKALRLAQRHVRQSNKPRLLCFFLGSVSVDSDEDGVTVTLDRFDPGRDQAGSSGRVPSALLPGDVLVPCLFSTQPDTPDAVVQSEAELHHCFKVLQQFVSGRQTLDLSQLLKVRGRVVCSQQSDAAAFALSWSAVCPSVTVDVQPVRAVPIIPTALLRSLTGVNRPPLHAANRQRGFLTMDQTRKLLLLLESDPKASNLPLVGLWLSGLTHIYNPQVLAWCLRFLFSSALQDRVLSESGCFLLVLFASTHRAPQFYQCRGPRPGPGPGLQLNCELLTAFQSVTLYQQVASVDGQTLQCELGSEGHSRQVEVFRDAQRSFNRAPPPAAGLSVSDQDSGVEDEDLSPRPSPSPHLPAQQTRRVQPSVPELSLLIDSSFSSNHSSRQDPGPAHRPPPPPAADRKSAPLTGNTSSTSSAPRPAPPPHQHSTPNSNLQQPCSCCSTHTYSCTSIFSSPGLLPAPLPPSSHHHTPHPSRNHTPTPIVPPSSSRGTPPSSHHSPPPPSPQQPSFSPPAPPPSLHPSSPPSSHHHTPPPSTHVSAPPPPSTHLPPAPHCPCSHPPPLLRCGDSPSPHPSFPVSPPWLPRPSCGSQCCDQEVGGGGGVAPSDTYQLLLHQDRQLRLLQAQVQMLLEAQVKLQSSAQPVDTQTPRSTTSVAVGTGASLFWGNPVELLPHQEAQVPPPSSPKPPASSCSSPSSSSSSSCRRSSSHDLSVSRPVGGAEDGDITHQVAQHSGLQSPVLGESVSMYRAADDDQQSFYHNLMTQLTSRLQESDSGQEVEEEEFRRRSLSVVSDRSHSSSSSSSSRRKQQQQSPGGDPVISATLRHLQQLGVNVDKKDLTESDRDRVRTVESVSTLASINPAAVVSRLSVSDSDQTVSSLFPGASVDLSLEANAIALRYLSDSQLSRLSLGGHAPHPGPTPSSATSLLSPSNMSLATKKYMRRYGLIEEEDREDGDEEVGDQEPSIRQPLTEALNVKLLPQSQLIRDLRPKMQVLAENTKLSAADKENCSSGRPSLLRASSRQTEGSVGNILDLSRLRQLPKLF</sequence>
<dbReference type="GO" id="GO:0005815">
    <property type="term" value="C:microtubule organizing center"/>
    <property type="evidence" value="ECO:0007669"/>
    <property type="project" value="TreeGrafter"/>
</dbReference>
<dbReference type="InterPro" id="IPR058559">
    <property type="entry name" value="PRM_STIL"/>
</dbReference>
<feature type="compositionally biased region" description="Low complexity" evidence="1">
    <location>
        <begin position="853"/>
        <end position="868"/>
    </location>
</feature>
<dbReference type="AlphaFoldDB" id="A0AAJ7PCR0"/>
<dbReference type="Proteomes" id="UP000694890">
    <property type="component" value="Unplaced"/>
</dbReference>
<dbReference type="InterPro" id="IPR026123">
    <property type="entry name" value="STIL"/>
</dbReference>
<protein>
    <submittedName>
        <fullName evidence="5">LOW QUALITY PROTEIN: SCL-interrupting locus protein homolog</fullName>
    </submittedName>
</protein>
<feature type="region of interest" description="Disordered" evidence="1">
    <location>
        <begin position="1066"/>
        <end position="1088"/>
    </location>
</feature>
<name>A0AAJ7PCR0_LATCA</name>
<dbReference type="PANTHER" id="PTHR15128:SF0">
    <property type="entry name" value="SCL-INTERRUPTING LOCUS PROTEIN"/>
    <property type="match status" value="1"/>
</dbReference>
<reference evidence="5" key="1">
    <citation type="submission" date="2025-08" db="UniProtKB">
        <authorList>
            <consortium name="RefSeq"/>
        </authorList>
    </citation>
    <scope>IDENTIFICATION</scope>
    <source>
        <tissue evidence="5">Brain</tissue>
    </source>
</reference>
<dbReference type="Pfam" id="PF26399">
    <property type="entry name" value="PRM_STIL"/>
    <property type="match status" value="1"/>
</dbReference>
<dbReference type="GO" id="GO:0071539">
    <property type="term" value="P:protein localization to centrosome"/>
    <property type="evidence" value="ECO:0007669"/>
    <property type="project" value="TreeGrafter"/>
</dbReference>
<feature type="compositionally biased region" description="Pro residues" evidence="1">
    <location>
        <begin position="566"/>
        <end position="591"/>
    </location>
</feature>
<dbReference type="Pfam" id="PF25775">
    <property type="entry name" value="CC_STIL"/>
    <property type="match status" value="1"/>
</dbReference>
<evidence type="ECO:0000313" key="5">
    <source>
        <dbReference type="RefSeq" id="XP_018517828.1"/>
    </source>
</evidence>